<dbReference type="InterPro" id="IPR004029">
    <property type="entry name" value="UreE_N"/>
</dbReference>
<name>A0A177IQS7_9CORY</name>
<dbReference type="SMART" id="SM00988">
    <property type="entry name" value="UreE_N"/>
    <property type="match status" value="1"/>
</dbReference>
<keyword evidence="7" id="KW-1185">Reference proteome</keyword>
<protein>
    <recommendedName>
        <fullName evidence="4">Urease accessory protein UreE</fullName>
    </recommendedName>
</protein>
<dbReference type="InterPro" id="IPR036118">
    <property type="entry name" value="UreE_N_sf"/>
</dbReference>
<dbReference type="Pfam" id="PF02814">
    <property type="entry name" value="UreE_N"/>
    <property type="match status" value="1"/>
</dbReference>
<comment type="subcellular location">
    <subcellularLocation>
        <location evidence="4">Cytoplasm</location>
    </subcellularLocation>
</comment>
<comment type="function">
    <text evidence="4">Involved in urease metallocenter assembly. Binds nickel. Probably functions as a nickel donor during metallocenter assembly.</text>
</comment>
<dbReference type="OrthoDB" id="9810882at2"/>
<proteinExistence type="inferred from homology"/>
<evidence type="ECO:0000256" key="1">
    <source>
        <dbReference type="ARBA" id="ARBA00022490"/>
    </source>
</evidence>
<sequence length="158" mass="17918">MIIENITSNIAELNDANLEGLTIDEVFFDDESRLKRIQRVKAESGEELALRLPTGFRELKDGDILQQTAEKIFVAKMKPTDVLVIAPRSIQEALVVAHTLGNRHLQAQFFDAESQFGAEVMVVRYDHTVEHHLEHAGAPYSRGEYVMPEAFRHAEHTH</sequence>
<keyword evidence="1 4" id="KW-0963">Cytoplasm</keyword>
<keyword evidence="2 4" id="KW-0533">Nickel</keyword>
<dbReference type="Gene3D" id="3.30.70.790">
    <property type="entry name" value="UreE, C-terminal domain"/>
    <property type="match status" value="1"/>
</dbReference>
<dbReference type="SUPFAM" id="SSF69737">
    <property type="entry name" value="Urease metallochaperone UreE, C-terminal domain"/>
    <property type="match status" value="1"/>
</dbReference>
<dbReference type="Proteomes" id="UP000076947">
    <property type="component" value="Unassembled WGS sequence"/>
</dbReference>
<reference evidence="7" key="1">
    <citation type="submission" date="2016-02" db="EMBL/GenBank/DDBJ databases">
        <authorList>
            <person name="Kaur G."/>
            <person name="Nair G.R."/>
            <person name="Mayilraj S."/>
        </authorList>
    </citation>
    <scope>NUCLEOTIDE SEQUENCE [LARGE SCALE GENOMIC DNA]</scope>
    <source>
        <strain evidence="7">GA-15</strain>
    </source>
</reference>
<dbReference type="SUPFAM" id="SSF69287">
    <property type="entry name" value="Urease metallochaperone UreE, N-terminal domain"/>
    <property type="match status" value="1"/>
</dbReference>
<evidence type="ECO:0000256" key="3">
    <source>
        <dbReference type="ARBA" id="ARBA00023186"/>
    </source>
</evidence>
<dbReference type="Gene3D" id="2.60.260.20">
    <property type="entry name" value="Urease metallochaperone UreE, N-terminal domain"/>
    <property type="match status" value="1"/>
</dbReference>
<dbReference type="GO" id="GO:0005737">
    <property type="term" value="C:cytoplasm"/>
    <property type="evidence" value="ECO:0007669"/>
    <property type="project" value="UniProtKB-SubCell"/>
</dbReference>
<dbReference type="GO" id="GO:0006457">
    <property type="term" value="P:protein folding"/>
    <property type="evidence" value="ECO:0007669"/>
    <property type="project" value="InterPro"/>
</dbReference>
<accession>A0A177IQS7</accession>
<dbReference type="GO" id="GO:0016151">
    <property type="term" value="F:nickel cation binding"/>
    <property type="evidence" value="ECO:0007669"/>
    <property type="project" value="UniProtKB-UniRule"/>
</dbReference>
<dbReference type="GO" id="GO:0051082">
    <property type="term" value="F:unfolded protein binding"/>
    <property type="evidence" value="ECO:0007669"/>
    <property type="project" value="UniProtKB-UniRule"/>
</dbReference>
<dbReference type="HAMAP" id="MF_00822">
    <property type="entry name" value="UreE"/>
    <property type="match status" value="1"/>
</dbReference>
<comment type="similarity">
    <text evidence="4">Belongs to the UreE family.</text>
</comment>
<dbReference type="PIRSF" id="PIRSF036402">
    <property type="entry name" value="Ureas_acces_UreE"/>
    <property type="match status" value="1"/>
</dbReference>
<dbReference type="STRING" id="1705.CA21670_11440"/>
<dbReference type="RefSeq" id="WP_066838501.1">
    <property type="nucleotide sequence ID" value="NZ_LSTQ01000008.1"/>
</dbReference>
<organism evidence="6 7">
    <name type="scientific">Corynebacterium stationis</name>
    <dbReference type="NCBI Taxonomy" id="1705"/>
    <lineage>
        <taxon>Bacteria</taxon>
        <taxon>Bacillati</taxon>
        <taxon>Actinomycetota</taxon>
        <taxon>Actinomycetes</taxon>
        <taxon>Mycobacteriales</taxon>
        <taxon>Corynebacteriaceae</taxon>
        <taxon>Corynebacterium</taxon>
    </lineage>
</organism>
<comment type="caution">
    <text evidence="6">The sequence shown here is derived from an EMBL/GenBank/DDBJ whole genome shotgun (WGS) entry which is preliminary data.</text>
</comment>
<dbReference type="GO" id="GO:0065003">
    <property type="term" value="P:protein-containing complex assembly"/>
    <property type="evidence" value="ECO:0007669"/>
    <property type="project" value="InterPro"/>
</dbReference>
<gene>
    <name evidence="4" type="primary">ureE</name>
    <name evidence="6" type="ORF">AYJ05_06250</name>
</gene>
<dbReference type="CDD" id="cd00571">
    <property type="entry name" value="UreE"/>
    <property type="match status" value="1"/>
</dbReference>
<dbReference type="NCBIfam" id="NF009757">
    <property type="entry name" value="PRK13261.2-3"/>
    <property type="match status" value="1"/>
</dbReference>
<evidence type="ECO:0000256" key="4">
    <source>
        <dbReference type="HAMAP-Rule" id="MF_00822"/>
    </source>
</evidence>
<dbReference type="AlphaFoldDB" id="A0A177IQS7"/>
<keyword evidence="3 4" id="KW-0143">Chaperone</keyword>
<evidence type="ECO:0000313" key="6">
    <source>
        <dbReference type="EMBL" id="OAH30345.1"/>
    </source>
</evidence>
<dbReference type="InterPro" id="IPR012406">
    <property type="entry name" value="UreE"/>
</dbReference>
<dbReference type="EMBL" id="LSTQ01000008">
    <property type="protein sequence ID" value="OAH30345.1"/>
    <property type="molecule type" value="Genomic_DNA"/>
</dbReference>
<dbReference type="GO" id="GO:0019627">
    <property type="term" value="P:urea metabolic process"/>
    <property type="evidence" value="ECO:0007669"/>
    <property type="project" value="InterPro"/>
</dbReference>
<evidence type="ECO:0000256" key="2">
    <source>
        <dbReference type="ARBA" id="ARBA00022596"/>
    </source>
</evidence>
<feature type="domain" description="UreE urease accessory N-terminal" evidence="5">
    <location>
        <begin position="6"/>
        <end position="74"/>
    </location>
</feature>
<evidence type="ECO:0000313" key="7">
    <source>
        <dbReference type="Proteomes" id="UP000076947"/>
    </source>
</evidence>
<evidence type="ECO:0000259" key="5">
    <source>
        <dbReference type="SMART" id="SM00988"/>
    </source>
</evidence>